<dbReference type="HOGENOM" id="CLU_521818_0_0_1"/>
<dbReference type="Gene3D" id="3.30.40.10">
    <property type="entry name" value="Zinc/RING finger domain, C3HC4 (zinc finger)"/>
    <property type="match status" value="1"/>
</dbReference>
<reference evidence="5" key="1">
    <citation type="journal article" date="2011" name="Nat. Commun.">
        <title>Effector diversification within compartments of the Leptosphaeria maculans genome affected by Repeat-Induced Point mutations.</title>
        <authorList>
            <person name="Rouxel T."/>
            <person name="Grandaubert J."/>
            <person name="Hane J.K."/>
            <person name="Hoede C."/>
            <person name="van de Wouw A.P."/>
            <person name="Couloux A."/>
            <person name="Dominguez V."/>
            <person name="Anthouard V."/>
            <person name="Bally P."/>
            <person name="Bourras S."/>
            <person name="Cozijnsen A.J."/>
            <person name="Ciuffetti L.M."/>
            <person name="Degrave A."/>
            <person name="Dilmaghani A."/>
            <person name="Duret L."/>
            <person name="Fudal I."/>
            <person name="Goodwin S.B."/>
            <person name="Gout L."/>
            <person name="Glaser N."/>
            <person name="Linglin J."/>
            <person name="Kema G.H.J."/>
            <person name="Lapalu N."/>
            <person name="Lawrence C.B."/>
            <person name="May K."/>
            <person name="Meyer M."/>
            <person name="Ollivier B."/>
            <person name="Poulain J."/>
            <person name="Schoch C.L."/>
            <person name="Simon A."/>
            <person name="Spatafora J.W."/>
            <person name="Stachowiak A."/>
            <person name="Turgeon B.G."/>
            <person name="Tyler B.M."/>
            <person name="Vincent D."/>
            <person name="Weissenbach J."/>
            <person name="Amselem J."/>
            <person name="Quesneville H."/>
            <person name="Oliver R.P."/>
            <person name="Wincker P."/>
            <person name="Balesdent M.-H."/>
            <person name="Howlett B.J."/>
        </authorList>
    </citation>
    <scope>NUCLEOTIDE SEQUENCE [LARGE SCALE GENOMIC DNA]</scope>
    <source>
        <strain evidence="5">JN3 / isolate v23.1.3 / race Av1-4-5-6-7-8</strain>
    </source>
</reference>
<feature type="compositionally biased region" description="Polar residues" evidence="2">
    <location>
        <begin position="388"/>
        <end position="400"/>
    </location>
</feature>
<dbReference type="PROSITE" id="PS50089">
    <property type="entry name" value="ZF_RING_2"/>
    <property type="match status" value="1"/>
</dbReference>
<feature type="region of interest" description="Disordered" evidence="2">
    <location>
        <begin position="364"/>
        <end position="400"/>
    </location>
</feature>
<evidence type="ECO:0000259" key="3">
    <source>
        <dbReference type="PROSITE" id="PS50089"/>
    </source>
</evidence>
<feature type="compositionally biased region" description="Low complexity" evidence="2">
    <location>
        <begin position="367"/>
        <end position="378"/>
    </location>
</feature>
<proteinExistence type="predicted"/>
<dbReference type="VEuPathDB" id="FungiDB:LEMA_P001600.1"/>
<dbReference type="GO" id="GO:0008270">
    <property type="term" value="F:zinc ion binding"/>
    <property type="evidence" value="ECO:0007669"/>
    <property type="project" value="UniProtKB-KW"/>
</dbReference>
<dbReference type="Pfam" id="PF13639">
    <property type="entry name" value="zf-RING_2"/>
    <property type="match status" value="1"/>
</dbReference>
<dbReference type="GeneID" id="13290728"/>
<keyword evidence="1" id="KW-0479">Metal-binding</keyword>
<keyword evidence="1" id="KW-0862">Zinc</keyword>
<feature type="compositionally biased region" description="Polar residues" evidence="2">
    <location>
        <begin position="329"/>
        <end position="338"/>
    </location>
</feature>
<dbReference type="OrthoDB" id="8062037at2759"/>
<evidence type="ECO:0000256" key="1">
    <source>
        <dbReference type="PROSITE-ProRule" id="PRU00175"/>
    </source>
</evidence>
<protein>
    <recommendedName>
        <fullName evidence="3">RING-type domain-containing protein</fullName>
    </recommendedName>
</protein>
<dbReference type="InterPro" id="IPR001841">
    <property type="entry name" value="Znf_RING"/>
</dbReference>
<dbReference type="InParanoid" id="E5ADT4"/>
<name>E5ADT4_LEPMJ</name>
<dbReference type="Proteomes" id="UP000002668">
    <property type="component" value="Genome"/>
</dbReference>
<dbReference type="AlphaFoldDB" id="E5ADT4"/>
<dbReference type="EMBL" id="FP929139">
    <property type="protein sequence ID" value="CBY01373.1"/>
    <property type="molecule type" value="Genomic_DNA"/>
</dbReference>
<keyword evidence="5" id="KW-1185">Reference proteome</keyword>
<keyword evidence="1" id="KW-0863">Zinc-finger</keyword>
<dbReference type="SUPFAM" id="SSF57850">
    <property type="entry name" value="RING/U-box"/>
    <property type="match status" value="1"/>
</dbReference>
<evidence type="ECO:0000256" key="2">
    <source>
        <dbReference type="SAM" id="MobiDB-lite"/>
    </source>
</evidence>
<organism evidence="4 5">
    <name type="scientific">Leptosphaeria maculans (strain JN3 / isolate v23.1.3 / race Av1-4-5-6-7-8)</name>
    <name type="common">Blackleg fungus</name>
    <name type="synonym">Phoma lingam</name>
    <dbReference type="NCBI Taxonomy" id="985895"/>
    <lineage>
        <taxon>Eukaryota</taxon>
        <taxon>Fungi</taxon>
        <taxon>Dikarya</taxon>
        <taxon>Ascomycota</taxon>
        <taxon>Pezizomycotina</taxon>
        <taxon>Dothideomycetes</taxon>
        <taxon>Pleosporomycetidae</taxon>
        <taxon>Pleosporales</taxon>
        <taxon>Pleosporineae</taxon>
        <taxon>Leptosphaeriaceae</taxon>
        <taxon>Plenodomus</taxon>
        <taxon>Plenodomus lingam/Leptosphaeria maculans species complex</taxon>
    </lineage>
</organism>
<accession>E5ADT4</accession>
<feature type="compositionally biased region" description="Basic and acidic residues" evidence="2">
    <location>
        <begin position="192"/>
        <end position="202"/>
    </location>
</feature>
<gene>
    <name evidence="4" type="ORF">LEMA_P001600.1</name>
</gene>
<feature type="compositionally biased region" description="Basic residues" evidence="2">
    <location>
        <begin position="261"/>
        <end position="272"/>
    </location>
</feature>
<feature type="region of interest" description="Disordered" evidence="2">
    <location>
        <begin position="252"/>
        <end position="338"/>
    </location>
</feature>
<feature type="region of interest" description="Disordered" evidence="2">
    <location>
        <begin position="175"/>
        <end position="223"/>
    </location>
</feature>
<sequence>MAGPPSVEPAFPTEALALEHFNESTLSEAIRWINDQNSQPATATANPGTENAAHTPTPATKAATTFIAAHTTEDTDVCLLDECPICLDNYIDDTCVRIIGIQGCTHRIGLACLREMLRRNPNQEKRCPLCRTIWIAEATAPRRPTQLYTGMPSSGLDTLQGLQLYLGQTLHTQDRRMARVIPPDPRPYNGAEEVRSSARTADEEQGQSLRQQMDAPHDSSTRARAAEIALQENYAAEARSFENFNQELESIRQRAHGTSLRGRRSGRGRRPDRRSSRSTDPAHELADPANRVDEGPTSRLLNRLRSGSGDHASGHEPLAESEIIRPTPLENQRTQVETQRLRAPVANTLLADIAARANFRTNPALQRSLSTRSTRSTSPAHPPRASSLRETSAQVHSTSPGLSDFGIAASQLPTPCETACTLAQNATASVQSAAPTIIGFPSTQQLNARIAALDAREVRLARREVELVLREAELTIREGRLLHPTFVAEILGNQRRRQMDVMDRLLEQQNDLLEALRRGPES</sequence>
<feature type="compositionally biased region" description="Basic and acidic residues" evidence="2">
    <location>
        <begin position="273"/>
        <end position="296"/>
    </location>
</feature>
<feature type="domain" description="RING-type" evidence="3">
    <location>
        <begin position="83"/>
        <end position="131"/>
    </location>
</feature>
<dbReference type="STRING" id="985895.E5ADT4"/>
<dbReference type="InterPro" id="IPR013083">
    <property type="entry name" value="Znf_RING/FYVE/PHD"/>
</dbReference>
<evidence type="ECO:0000313" key="4">
    <source>
        <dbReference type="EMBL" id="CBY01373.1"/>
    </source>
</evidence>
<evidence type="ECO:0000313" key="5">
    <source>
        <dbReference type="Proteomes" id="UP000002668"/>
    </source>
</evidence>